<reference evidence="10 11" key="1">
    <citation type="journal article" date="2009" name="Appl. Environ. Microbiol.">
        <title>Three genomes from the phylum Acidobacteria provide insight into the lifestyles of these microorganisms in soils.</title>
        <authorList>
            <person name="Ward N.L."/>
            <person name="Challacombe J.F."/>
            <person name="Janssen P.H."/>
            <person name="Henrissat B."/>
            <person name="Coutinho P.M."/>
            <person name="Wu M."/>
            <person name="Xie G."/>
            <person name="Haft D.H."/>
            <person name="Sait M."/>
            <person name="Badger J."/>
            <person name="Barabote R.D."/>
            <person name="Bradley B."/>
            <person name="Brettin T.S."/>
            <person name="Brinkac L.M."/>
            <person name="Bruce D."/>
            <person name="Creasy T."/>
            <person name="Daugherty S.C."/>
            <person name="Davidsen T.M."/>
            <person name="DeBoy R.T."/>
            <person name="Detter J.C."/>
            <person name="Dodson R.J."/>
            <person name="Durkin A.S."/>
            <person name="Ganapathy A."/>
            <person name="Gwinn-Giglio M."/>
            <person name="Han C.S."/>
            <person name="Khouri H."/>
            <person name="Kiss H."/>
            <person name="Kothari S.P."/>
            <person name="Madupu R."/>
            <person name="Nelson K.E."/>
            <person name="Nelson W.C."/>
            <person name="Paulsen I."/>
            <person name="Penn K."/>
            <person name="Ren Q."/>
            <person name="Rosovitz M.J."/>
            <person name="Selengut J.D."/>
            <person name="Shrivastava S."/>
            <person name="Sullivan S.A."/>
            <person name="Tapia R."/>
            <person name="Thompson L.S."/>
            <person name="Watkins K.L."/>
            <person name="Yang Q."/>
            <person name="Yu C."/>
            <person name="Zafar N."/>
            <person name="Zhou L."/>
            <person name="Kuske C.R."/>
        </authorList>
    </citation>
    <scope>NUCLEOTIDE SEQUENCE [LARGE SCALE GENOMIC DNA]</scope>
    <source>
        <strain evidence="10 11">Ellin345</strain>
    </source>
</reference>
<feature type="transmembrane region" description="Helical" evidence="7">
    <location>
        <begin position="83"/>
        <end position="105"/>
    </location>
</feature>
<accession>Q1IQZ1</accession>
<feature type="domain" description="MacB-like periplasmic core" evidence="9">
    <location>
        <begin position="84"/>
        <end position="319"/>
    </location>
</feature>
<protein>
    <submittedName>
        <fullName evidence="10">ABC efflux pump, inner membrane subunit</fullName>
    </submittedName>
</protein>
<dbReference type="InterPro" id="IPR025857">
    <property type="entry name" value="MacB_PCD"/>
</dbReference>
<dbReference type="NCBIfam" id="TIGR03434">
    <property type="entry name" value="ADOP"/>
    <property type="match status" value="1"/>
</dbReference>
<dbReference type="PANTHER" id="PTHR30572">
    <property type="entry name" value="MEMBRANE COMPONENT OF TRANSPORTER-RELATED"/>
    <property type="match status" value="1"/>
</dbReference>
<evidence type="ECO:0000313" key="11">
    <source>
        <dbReference type="Proteomes" id="UP000002432"/>
    </source>
</evidence>
<dbReference type="RefSeq" id="WP_011522511.1">
    <property type="nucleotide sequence ID" value="NC_008009.1"/>
</dbReference>
<keyword evidence="11" id="KW-1185">Reference proteome</keyword>
<gene>
    <name evidence="10" type="ordered locus">Acid345_1708</name>
</gene>
<feature type="transmembrane region" description="Helical" evidence="7">
    <location>
        <begin position="820"/>
        <end position="840"/>
    </location>
</feature>
<feature type="domain" description="ABC3 transporter permease C-terminal" evidence="8">
    <location>
        <begin position="768"/>
        <end position="881"/>
    </location>
</feature>
<dbReference type="KEGG" id="aba:Acid345_1708"/>
<dbReference type="HOGENOM" id="CLU_009433_1_0_0"/>
<dbReference type="eggNOG" id="COG0577">
    <property type="taxonomic scope" value="Bacteria"/>
</dbReference>
<dbReference type="InterPro" id="IPR017800">
    <property type="entry name" value="ADOP"/>
</dbReference>
<dbReference type="GO" id="GO:0005886">
    <property type="term" value="C:plasma membrane"/>
    <property type="evidence" value="ECO:0007669"/>
    <property type="project" value="UniProtKB-SubCell"/>
</dbReference>
<dbReference type="InterPro" id="IPR050250">
    <property type="entry name" value="Macrolide_Exporter_MacB"/>
</dbReference>
<evidence type="ECO:0000256" key="7">
    <source>
        <dbReference type="SAM" id="Phobius"/>
    </source>
</evidence>
<dbReference type="InterPro" id="IPR047928">
    <property type="entry name" value="Perm_prefix_1"/>
</dbReference>
<keyword evidence="4 7" id="KW-1133">Transmembrane helix</keyword>
<dbReference type="InterPro" id="IPR003838">
    <property type="entry name" value="ABC3_permease_C"/>
</dbReference>
<name>Q1IQZ1_KORVE</name>
<dbReference type="EMBL" id="CP000360">
    <property type="protein sequence ID" value="ABF40709.1"/>
    <property type="molecule type" value="Genomic_DNA"/>
</dbReference>
<keyword evidence="3 7" id="KW-0812">Transmembrane</keyword>
<evidence type="ECO:0000313" key="10">
    <source>
        <dbReference type="EMBL" id="ABF40709.1"/>
    </source>
</evidence>
<evidence type="ECO:0000256" key="6">
    <source>
        <dbReference type="ARBA" id="ARBA00038076"/>
    </source>
</evidence>
<evidence type="ECO:0000256" key="1">
    <source>
        <dbReference type="ARBA" id="ARBA00004651"/>
    </source>
</evidence>
<evidence type="ECO:0000259" key="8">
    <source>
        <dbReference type="Pfam" id="PF02687"/>
    </source>
</evidence>
<feature type="domain" description="MacB-like periplasmic core" evidence="9">
    <location>
        <begin position="514"/>
        <end position="688"/>
    </location>
</feature>
<keyword evidence="5 7" id="KW-0472">Membrane</keyword>
<comment type="subcellular location">
    <subcellularLocation>
        <location evidence="1">Cell membrane</location>
        <topology evidence="1">Multi-pass membrane protein</topology>
    </subcellularLocation>
</comment>
<dbReference type="Pfam" id="PF12704">
    <property type="entry name" value="MacB_PCD"/>
    <property type="match status" value="2"/>
</dbReference>
<keyword evidence="2" id="KW-1003">Cell membrane</keyword>
<dbReference type="Proteomes" id="UP000002432">
    <property type="component" value="Chromosome"/>
</dbReference>
<proteinExistence type="inferred from homology"/>
<evidence type="ECO:0000256" key="3">
    <source>
        <dbReference type="ARBA" id="ARBA00022692"/>
    </source>
</evidence>
<feature type="transmembrane region" description="Helical" evidence="7">
    <location>
        <begin position="407"/>
        <end position="433"/>
    </location>
</feature>
<dbReference type="STRING" id="204669.Acid345_1708"/>
<feature type="transmembrane region" description="Helical" evidence="7">
    <location>
        <begin position="504"/>
        <end position="524"/>
    </location>
</feature>
<dbReference type="Pfam" id="PF02687">
    <property type="entry name" value="FtsX"/>
    <property type="match status" value="2"/>
</dbReference>
<evidence type="ECO:0000256" key="5">
    <source>
        <dbReference type="ARBA" id="ARBA00023136"/>
    </source>
</evidence>
<organism evidence="10 11">
    <name type="scientific">Koribacter versatilis (strain Ellin345)</name>
    <dbReference type="NCBI Taxonomy" id="204669"/>
    <lineage>
        <taxon>Bacteria</taxon>
        <taxon>Pseudomonadati</taxon>
        <taxon>Acidobacteriota</taxon>
        <taxon>Terriglobia</taxon>
        <taxon>Terriglobales</taxon>
        <taxon>Candidatus Korobacteraceae</taxon>
        <taxon>Candidatus Korobacter</taxon>
    </lineage>
</organism>
<feature type="transmembrane region" description="Helical" evidence="7">
    <location>
        <begin position="761"/>
        <end position="782"/>
    </location>
</feature>
<dbReference type="NCBIfam" id="NF038403">
    <property type="entry name" value="perm_prefix_1"/>
    <property type="match status" value="1"/>
</dbReference>
<dbReference type="OrthoDB" id="99347at2"/>
<dbReference type="EnsemblBacteria" id="ABF40709">
    <property type="protein sequence ID" value="ABF40709"/>
    <property type="gene ID" value="Acid345_1708"/>
</dbReference>
<feature type="transmembrane region" description="Helical" evidence="7">
    <location>
        <begin position="453"/>
        <end position="473"/>
    </location>
</feature>
<feature type="transmembrane region" description="Helical" evidence="7">
    <location>
        <begin position="363"/>
        <end position="386"/>
    </location>
</feature>
<dbReference type="PANTHER" id="PTHR30572:SF4">
    <property type="entry name" value="ABC TRANSPORTER PERMEASE YTRF"/>
    <property type="match status" value="1"/>
</dbReference>
<dbReference type="AlphaFoldDB" id="Q1IQZ1"/>
<feature type="transmembrane region" description="Helical" evidence="7">
    <location>
        <begin position="852"/>
        <end position="874"/>
    </location>
</feature>
<dbReference type="GO" id="GO:0022857">
    <property type="term" value="F:transmembrane transporter activity"/>
    <property type="evidence" value="ECO:0007669"/>
    <property type="project" value="TreeGrafter"/>
</dbReference>
<feature type="domain" description="ABC3 transporter permease C-terminal" evidence="8">
    <location>
        <begin position="366"/>
        <end position="471"/>
    </location>
</feature>
<sequence>MFRRKRSAKDFEEEIQAHLELEADDLRGEGLSEGEARRRSRVEFGNVGAAEERFYMKDRWAALENAIRRVRFAWRSLAQSPGFTITAILTLALGVGANTAVFSVMNAVLLRSLPVEDPERVVYLRTSNTPSSVGTISSTETFSYVVFDALRREGKGLAPVMAFAPLSNDKVSVRYGAQPETAEGDTVSGGYFSGLGVKLPLGRGFTDEDERTHAPIVVLSHKYWVRRFASDPKVLGQTFHVNGAPMTIVGVAANGFEGTEAASSTEFWIPFQSRPELNAYGNAPENGKTFINNPKWWCLHLIGRIAPGMTHARAVAELQPVFQRAASEGLGTPKPEEKLPVLSFADAKSFPGYDEEYGKPLRMLMAMVVLVLVIAMANVVMLLLARNAHRRREFALRQALGAGRGDLFHQLVTESILLVTAGGALAWAFAVMATRLLANWAHIESTLAPDRSVMLFTLVVLTIALFVFALIPLRMVLASGAEQALKVSSATAQTDAGRSRTGKIIVTHQMSLCLVLLVGAGLLVRTLRNLESTPIGMQLDGLVVFGVKPDIKSVPQGVAFYVDLMNRLRALPGVQNVTVMEERIGTWWSNNFNMLVDGKLPEVANGAARTVRNNTVGPKFFTTLGVPILEGRDFADSDTASSPRVGIINEEFARRFLPNQNPLGHLIGPADLPSFQMTIVGVVKDHKYRSITETPIPMAWFNYAQIPMIGSMHVEMRVSGPPLAILPSVQKTVLEIDPNLPLLRPITQRAQYDLTISNEILFARLAGFFGLLAVVLVATGLYGTLAYRVSMRTAEIGVRMAIGARRGQVVWMILRDSFRLTAIGVGIGIPLAMLVGNALASSLYGVKPMDAASYLGAMVAVGVVALAASAIPAARAANVNPLRALRAE</sequence>
<evidence type="ECO:0000259" key="9">
    <source>
        <dbReference type="Pfam" id="PF12704"/>
    </source>
</evidence>
<comment type="similarity">
    <text evidence="6">Belongs to the ABC-4 integral membrane protein family.</text>
</comment>
<evidence type="ECO:0000256" key="2">
    <source>
        <dbReference type="ARBA" id="ARBA00022475"/>
    </source>
</evidence>
<evidence type="ECO:0000256" key="4">
    <source>
        <dbReference type="ARBA" id="ARBA00022989"/>
    </source>
</evidence>